<dbReference type="EMBL" id="JAWRCP010000002">
    <property type="protein sequence ID" value="MDW6094116.1"/>
    <property type="molecule type" value="Genomic_DNA"/>
</dbReference>
<dbReference type="SUPFAM" id="SSF47741">
    <property type="entry name" value="CO dehydrogenase ISP C-domain like"/>
    <property type="match status" value="1"/>
</dbReference>
<dbReference type="Gene3D" id="3.30.465.10">
    <property type="match status" value="1"/>
</dbReference>
<dbReference type="InterPro" id="IPR002346">
    <property type="entry name" value="Mopterin_DH_FAD-bd"/>
</dbReference>
<dbReference type="PANTHER" id="PTHR45444:SF3">
    <property type="entry name" value="XANTHINE DEHYDROGENASE"/>
    <property type="match status" value="1"/>
</dbReference>
<dbReference type="Pfam" id="PF01799">
    <property type="entry name" value="Fer2_2"/>
    <property type="match status" value="1"/>
</dbReference>
<dbReference type="InterPro" id="IPR036318">
    <property type="entry name" value="FAD-bd_PCMH-like_sf"/>
</dbReference>
<dbReference type="InterPro" id="IPR036010">
    <property type="entry name" value="2Fe-2S_ferredoxin-like_sf"/>
</dbReference>
<dbReference type="SUPFAM" id="SSF56176">
    <property type="entry name" value="FAD-binding/transporter-associated domain-like"/>
    <property type="match status" value="1"/>
</dbReference>
<dbReference type="NCBIfam" id="TIGR02963">
    <property type="entry name" value="xanthine_xdhA"/>
    <property type="match status" value="1"/>
</dbReference>
<dbReference type="PIRSF" id="PIRSF036557">
    <property type="entry name" value="XdhA_RC"/>
    <property type="match status" value="1"/>
</dbReference>
<evidence type="ECO:0000256" key="1">
    <source>
        <dbReference type="ARBA" id="ARBA00022630"/>
    </source>
</evidence>
<dbReference type="Gene3D" id="3.10.20.30">
    <property type="match status" value="1"/>
</dbReference>
<evidence type="ECO:0000259" key="7">
    <source>
        <dbReference type="PROSITE" id="PS51387"/>
    </source>
</evidence>
<dbReference type="InterPro" id="IPR002888">
    <property type="entry name" value="2Fe-2S-bd"/>
</dbReference>
<dbReference type="Pfam" id="PF00941">
    <property type="entry name" value="FAD_binding_5"/>
    <property type="match status" value="1"/>
</dbReference>
<evidence type="ECO:0000313" key="9">
    <source>
        <dbReference type="Proteomes" id="UP001279860"/>
    </source>
</evidence>
<dbReference type="Pfam" id="PF03450">
    <property type="entry name" value="CO_deh_flav_C"/>
    <property type="match status" value="1"/>
</dbReference>
<dbReference type="InterPro" id="IPR012675">
    <property type="entry name" value="Beta-grasp_dom_sf"/>
</dbReference>
<keyword evidence="4 8" id="KW-0560">Oxidoreductase</keyword>
<proteinExistence type="predicted"/>
<feature type="domain" description="2Fe-2S ferredoxin-type" evidence="6">
    <location>
        <begin position="1"/>
        <end position="86"/>
    </location>
</feature>
<dbReference type="GO" id="GO:0004854">
    <property type="term" value="F:xanthine dehydrogenase activity"/>
    <property type="evidence" value="ECO:0007669"/>
    <property type="project" value="UniProtKB-EC"/>
</dbReference>
<keyword evidence="5" id="KW-0408">Iron</keyword>
<dbReference type="InterPro" id="IPR001041">
    <property type="entry name" value="2Fe-2S_ferredoxin-type"/>
</dbReference>
<dbReference type="PROSITE" id="PS51085">
    <property type="entry name" value="2FE2S_FER_2"/>
    <property type="match status" value="1"/>
</dbReference>
<dbReference type="Gene3D" id="3.30.390.50">
    <property type="entry name" value="CO dehydrogenase flavoprotein, C-terminal domain"/>
    <property type="match status" value="1"/>
</dbReference>
<evidence type="ECO:0000256" key="3">
    <source>
        <dbReference type="ARBA" id="ARBA00022827"/>
    </source>
</evidence>
<accession>A0ABU4IZG4</accession>
<dbReference type="PANTHER" id="PTHR45444">
    <property type="entry name" value="XANTHINE DEHYDROGENASE"/>
    <property type="match status" value="1"/>
</dbReference>
<evidence type="ECO:0000313" key="8">
    <source>
        <dbReference type="EMBL" id="MDW6094116.1"/>
    </source>
</evidence>
<keyword evidence="1" id="KW-0285">Flavoprotein</keyword>
<keyword evidence="2" id="KW-0479">Metal-binding</keyword>
<dbReference type="InterPro" id="IPR036884">
    <property type="entry name" value="2Fe-2S-bd_dom_sf"/>
</dbReference>
<dbReference type="RefSeq" id="WP_318585448.1">
    <property type="nucleotide sequence ID" value="NZ_JAWRCP010000002.1"/>
</dbReference>
<dbReference type="SUPFAM" id="SSF55447">
    <property type="entry name" value="CO dehydrogenase flavoprotein C-terminal domain-like"/>
    <property type="match status" value="1"/>
</dbReference>
<feature type="domain" description="FAD-binding PCMH-type" evidence="7">
    <location>
        <begin position="178"/>
        <end position="352"/>
    </location>
</feature>
<dbReference type="PROSITE" id="PS00197">
    <property type="entry name" value="2FE2S_FER_1"/>
    <property type="match status" value="1"/>
</dbReference>
<dbReference type="InterPro" id="IPR014307">
    <property type="entry name" value="Xanthine_DH_ssu"/>
</dbReference>
<dbReference type="EC" id="1.17.1.4" evidence="8"/>
<reference evidence="8 9" key="1">
    <citation type="submission" date="2023-11" db="EMBL/GenBank/DDBJ databases">
        <title>Plant-associative lifestyle of Vibrio porteresiae and its evolutionary dynamics.</title>
        <authorList>
            <person name="Rameshkumar N."/>
            <person name="Kirti K."/>
        </authorList>
    </citation>
    <scope>NUCLEOTIDE SEQUENCE [LARGE SCALE GENOMIC DNA]</scope>
    <source>
        <strain evidence="8 9">MSSRF7</strain>
    </source>
</reference>
<comment type="caution">
    <text evidence="8">The sequence shown here is derived from an EMBL/GenBank/DDBJ whole genome shotgun (WGS) entry which is preliminary data.</text>
</comment>
<evidence type="ECO:0000256" key="2">
    <source>
        <dbReference type="ARBA" id="ARBA00022723"/>
    </source>
</evidence>
<evidence type="ECO:0000259" key="6">
    <source>
        <dbReference type="PROSITE" id="PS51085"/>
    </source>
</evidence>
<keyword evidence="9" id="KW-1185">Reference proteome</keyword>
<dbReference type="InterPro" id="IPR006058">
    <property type="entry name" value="2Fe2S_fd_BS"/>
</dbReference>
<dbReference type="InterPro" id="IPR016208">
    <property type="entry name" value="Ald_Oxase/xanthine_DH-like"/>
</dbReference>
<dbReference type="InterPro" id="IPR016169">
    <property type="entry name" value="FAD-bd_PCMH_sub2"/>
</dbReference>
<evidence type="ECO:0000256" key="5">
    <source>
        <dbReference type="ARBA" id="ARBA00023004"/>
    </source>
</evidence>
<keyword evidence="3" id="KW-0274">FAD</keyword>
<dbReference type="SMART" id="SM01092">
    <property type="entry name" value="CO_deh_flav_C"/>
    <property type="match status" value="1"/>
</dbReference>
<dbReference type="CDD" id="cd00207">
    <property type="entry name" value="fer2"/>
    <property type="match status" value="1"/>
</dbReference>
<dbReference type="Gene3D" id="1.10.150.120">
    <property type="entry name" value="[2Fe-2S]-binding domain"/>
    <property type="match status" value="1"/>
</dbReference>
<dbReference type="SUPFAM" id="SSF54292">
    <property type="entry name" value="2Fe-2S ferredoxin-like"/>
    <property type="match status" value="1"/>
</dbReference>
<evidence type="ECO:0000256" key="4">
    <source>
        <dbReference type="ARBA" id="ARBA00023002"/>
    </source>
</evidence>
<sequence length="484" mass="54739">MLEMMINNQTVRISSVSADMMLLTYLREQRGLKGTKEGCASGDCGACTVVMVDQDEHHALRYRQINACITPLHAVHGKQIMTVEFLKQDEQLHPVQQAIINRHGSQCGFCTPGFVMSLYALSKQNIRPKNPADFLAGNLCRCTGYGPLIEAAHDIVQTNPPDPLDAHQQTVRHWLTQVPPLQSEHYFMPETRQQLAQLRQTYPTAKLIAGGTDLSLEVTQRYQPLPRLIDVSKVDDLLTITESSDGWRLGAAIPMYRIHQFMQQHFPSTDEIIERLGSITIRHRATLGGSLGHASPIGDIAPLLISLNGQIEVDNGKQRIRYAPEDYITGYRQTRLQDDEWISAIHLPKMTEPQRHAIYKVSKRYEDDIATVVLALNFTFDDQRHISHCIIAAGGVAEKSVRLTALEALFIGQPLTQSLIRHVQTQVPQVIHPLSDIRGSAQYRIHLVQNLLQRYFFEYQSIAVQQEQTETQYSPIKTRLTYHA</sequence>
<dbReference type="Gene3D" id="3.30.43.10">
    <property type="entry name" value="Uridine Diphospho-n-acetylenolpyruvylglucosamine Reductase, domain 2"/>
    <property type="match status" value="1"/>
</dbReference>
<protein>
    <submittedName>
        <fullName evidence="8">Xanthine dehydrogenase small subunit</fullName>
        <ecNumber evidence="8">1.17.1.4</ecNumber>
    </submittedName>
</protein>
<dbReference type="InterPro" id="IPR036683">
    <property type="entry name" value="CO_DH_flav_C_dom_sf"/>
</dbReference>
<dbReference type="PROSITE" id="PS51387">
    <property type="entry name" value="FAD_PCMH"/>
    <property type="match status" value="1"/>
</dbReference>
<dbReference type="Pfam" id="PF00111">
    <property type="entry name" value="Fer2"/>
    <property type="match status" value="1"/>
</dbReference>
<dbReference type="Proteomes" id="UP001279860">
    <property type="component" value="Unassembled WGS sequence"/>
</dbReference>
<dbReference type="InterPro" id="IPR016167">
    <property type="entry name" value="FAD-bd_PCMH_sub1"/>
</dbReference>
<name>A0ABU4IZG4_9VIBR</name>
<dbReference type="InterPro" id="IPR012175">
    <property type="entry name" value="Xanth_DH_ssu_bac"/>
</dbReference>
<dbReference type="InterPro" id="IPR016166">
    <property type="entry name" value="FAD-bd_PCMH"/>
</dbReference>
<organism evidence="8 9">
    <name type="scientific">Vibrio rhizosphaerae</name>
    <dbReference type="NCBI Taxonomy" id="398736"/>
    <lineage>
        <taxon>Bacteria</taxon>
        <taxon>Pseudomonadati</taxon>
        <taxon>Pseudomonadota</taxon>
        <taxon>Gammaproteobacteria</taxon>
        <taxon>Vibrionales</taxon>
        <taxon>Vibrionaceae</taxon>
        <taxon>Vibrio</taxon>
    </lineage>
</organism>
<gene>
    <name evidence="8" type="primary">xdhA</name>
    <name evidence="8" type="ORF">SBX64_16370</name>
</gene>
<dbReference type="InterPro" id="IPR005107">
    <property type="entry name" value="CO_DH_flav_C"/>
</dbReference>